<dbReference type="InterPro" id="IPR022675">
    <property type="entry name" value="G6P_DH_C"/>
</dbReference>
<dbReference type="PRINTS" id="PR00079">
    <property type="entry name" value="G6PDHDRGNASE"/>
</dbReference>
<dbReference type="GO" id="GO:0050661">
    <property type="term" value="F:NADP binding"/>
    <property type="evidence" value="ECO:0007669"/>
    <property type="project" value="InterPro"/>
</dbReference>
<evidence type="ECO:0000259" key="7">
    <source>
        <dbReference type="Pfam" id="PF02781"/>
    </source>
</evidence>
<proteinExistence type="predicted"/>
<dbReference type="EC" id="1.1.1.49" evidence="8"/>
<dbReference type="GO" id="GO:0006006">
    <property type="term" value="P:glucose metabolic process"/>
    <property type="evidence" value="ECO:0007669"/>
    <property type="project" value="UniProtKB-KW"/>
</dbReference>
<dbReference type="InterPro" id="IPR001282">
    <property type="entry name" value="G6P_DH"/>
</dbReference>
<dbReference type="PANTHER" id="PTHR23429">
    <property type="entry name" value="GLUCOSE-6-PHOSPHATE 1-DEHYDROGENASE G6PD"/>
    <property type="match status" value="1"/>
</dbReference>
<dbReference type="GO" id="GO:0009051">
    <property type="term" value="P:pentose-phosphate shunt, oxidative branch"/>
    <property type="evidence" value="ECO:0007669"/>
    <property type="project" value="TreeGrafter"/>
</dbReference>
<dbReference type="Pfam" id="PF00479">
    <property type="entry name" value="G6PD_N"/>
    <property type="match status" value="1"/>
</dbReference>
<protein>
    <submittedName>
        <fullName evidence="8">Glucose-6-phosphate dehydrogenase</fullName>
        <ecNumber evidence="8">1.1.1.49</ecNumber>
    </submittedName>
</protein>
<dbReference type="EMBL" id="JAAOIV010000013">
    <property type="protein sequence ID" value="NHN57164.1"/>
    <property type="molecule type" value="Genomic_DNA"/>
</dbReference>
<dbReference type="RefSeq" id="WP_166198167.1">
    <property type="nucleotide sequence ID" value="NZ_JAAOIV010000013.1"/>
</dbReference>
<evidence type="ECO:0000256" key="4">
    <source>
        <dbReference type="ARBA" id="ARBA00023002"/>
    </source>
</evidence>
<evidence type="ECO:0000313" key="8">
    <source>
        <dbReference type="EMBL" id="NHN57164.1"/>
    </source>
</evidence>
<evidence type="ECO:0000256" key="1">
    <source>
        <dbReference type="ARBA" id="ARBA00004937"/>
    </source>
</evidence>
<name>A0A967B1N1_9MICO</name>
<dbReference type="GO" id="GO:0004345">
    <property type="term" value="F:glucose-6-phosphate dehydrogenase activity"/>
    <property type="evidence" value="ECO:0007669"/>
    <property type="project" value="UniProtKB-EC"/>
</dbReference>
<dbReference type="InterPro" id="IPR022674">
    <property type="entry name" value="G6P_DH_NAD-bd"/>
</dbReference>
<comment type="caution">
    <text evidence="8">The sequence shown here is derived from an EMBL/GenBank/DDBJ whole genome shotgun (WGS) entry which is preliminary data.</text>
</comment>
<keyword evidence="4 8" id="KW-0560">Oxidoreductase</keyword>
<organism evidence="8 9">
    <name type="scientific">Metallococcus carri</name>
    <dbReference type="NCBI Taxonomy" id="1656884"/>
    <lineage>
        <taxon>Bacteria</taxon>
        <taxon>Bacillati</taxon>
        <taxon>Actinomycetota</taxon>
        <taxon>Actinomycetes</taxon>
        <taxon>Micrococcales</taxon>
        <taxon>Dermacoccaceae</taxon>
        <taxon>Metallococcus</taxon>
    </lineage>
</organism>
<keyword evidence="5" id="KW-0119">Carbohydrate metabolism</keyword>
<sequence>MTSTKPVTLLVLGAGGDLTKRLLLPGLGSLLKVETGRQVTVVGADRAELTDKAFGALVRGAFEGVGVNKRTTDRIVRTARYQQADLLDPAALADLIAGCGDDELVIYFALPPSIAVKVCAELQKIGLPKGTRLGLEKPFGTDEASARAFNKQLQRLVPEEQIFRVDHFLGVATVLNLIGLRFANRILQPIWNAEHIERVEIAYDEDLALEGRAGYYDGAGALRDMLQSHLLQVLAIFAMEPIASLEPQELADLKAQVLRATHLWEDDPTQAKRARYTAGKLGRRKIPSYVDEQGVDPKRKTETLAQMTVEVRNNRWTGVPIVLRSGKALGQAHKQIVAYLRPVAHLPSGFIGEATGDVLIIDVKPGAVSFRLTMNAEGDPLDLEHKLLTAELADGQMTAYGEVLRHMLDGNQLLSVRADAAELCWHIVAPVLAAFEANKVPLEEYPAGSTGPDGWLPKDSVLLDSAYGNSAAV</sequence>
<comment type="pathway">
    <text evidence="1">Carbohydrate degradation; pentose phosphate pathway; D-ribulose 5-phosphate from D-glucose 6-phosphate (oxidative stage): step 1/3.</text>
</comment>
<evidence type="ECO:0000313" key="9">
    <source>
        <dbReference type="Proteomes" id="UP000744769"/>
    </source>
</evidence>
<keyword evidence="9" id="KW-1185">Reference proteome</keyword>
<evidence type="ECO:0000256" key="2">
    <source>
        <dbReference type="ARBA" id="ARBA00022526"/>
    </source>
</evidence>
<dbReference type="InterPro" id="IPR036291">
    <property type="entry name" value="NAD(P)-bd_dom_sf"/>
</dbReference>
<accession>A0A967B1N1</accession>
<dbReference type="GO" id="GO:0005829">
    <property type="term" value="C:cytosol"/>
    <property type="evidence" value="ECO:0007669"/>
    <property type="project" value="TreeGrafter"/>
</dbReference>
<dbReference type="SUPFAM" id="SSF51735">
    <property type="entry name" value="NAD(P)-binding Rossmann-fold domains"/>
    <property type="match status" value="1"/>
</dbReference>
<dbReference type="SUPFAM" id="SSF55347">
    <property type="entry name" value="Glyceraldehyde-3-phosphate dehydrogenase-like, C-terminal domain"/>
    <property type="match status" value="1"/>
</dbReference>
<reference evidence="8" key="1">
    <citation type="submission" date="2020-03" db="EMBL/GenBank/DDBJ databases">
        <title>Draft sequencing of Calidifontibacter sp. DB0510.</title>
        <authorList>
            <person name="Kim D.-U."/>
        </authorList>
    </citation>
    <scope>NUCLEOTIDE SEQUENCE</scope>
    <source>
        <strain evidence="8">DB0510</strain>
    </source>
</reference>
<dbReference type="AlphaFoldDB" id="A0A967B1N1"/>
<dbReference type="PIRSF" id="PIRSF000110">
    <property type="entry name" value="G6PD"/>
    <property type="match status" value="1"/>
</dbReference>
<dbReference type="Gene3D" id="3.30.360.10">
    <property type="entry name" value="Dihydrodipicolinate Reductase, domain 2"/>
    <property type="match status" value="1"/>
</dbReference>
<dbReference type="Proteomes" id="UP000744769">
    <property type="component" value="Unassembled WGS sequence"/>
</dbReference>
<dbReference type="Pfam" id="PF02781">
    <property type="entry name" value="G6PD_C"/>
    <property type="match status" value="1"/>
</dbReference>
<feature type="domain" description="Glucose-6-phosphate dehydrogenase C-terminal" evidence="7">
    <location>
        <begin position="180"/>
        <end position="453"/>
    </location>
</feature>
<feature type="domain" description="Glucose-6-phosphate dehydrogenase NAD-binding" evidence="6">
    <location>
        <begin position="11"/>
        <end position="176"/>
    </location>
</feature>
<keyword evidence="2" id="KW-0313">Glucose metabolism</keyword>
<dbReference type="NCBIfam" id="NF009492">
    <property type="entry name" value="PRK12853.1-3"/>
    <property type="match status" value="1"/>
</dbReference>
<dbReference type="Gene3D" id="3.40.50.720">
    <property type="entry name" value="NAD(P)-binding Rossmann-like Domain"/>
    <property type="match status" value="1"/>
</dbReference>
<keyword evidence="3" id="KW-0521">NADP</keyword>
<evidence type="ECO:0000259" key="6">
    <source>
        <dbReference type="Pfam" id="PF00479"/>
    </source>
</evidence>
<gene>
    <name evidence="8" type="ORF">G9U51_15440</name>
</gene>
<evidence type="ECO:0000256" key="3">
    <source>
        <dbReference type="ARBA" id="ARBA00022857"/>
    </source>
</evidence>
<dbReference type="PANTHER" id="PTHR23429:SF0">
    <property type="entry name" value="GLUCOSE-6-PHOSPHATE 1-DEHYDROGENASE"/>
    <property type="match status" value="1"/>
</dbReference>
<evidence type="ECO:0000256" key="5">
    <source>
        <dbReference type="ARBA" id="ARBA00023277"/>
    </source>
</evidence>